<dbReference type="EMBL" id="RWGY01000352">
    <property type="protein sequence ID" value="TVU02207.1"/>
    <property type="molecule type" value="Genomic_DNA"/>
</dbReference>
<organism evidence="2 3">
    <name type="scientific">Eragrostis curvula</name>
    <name type="common">weeping love grass</name>
    <dbReference type="NCBI Taxonomy" id="38414"/>
    <lineage>
        <taxon>Eukaryota</taxon>
        <taxon>Viridiplantae</taxon>
        <taxon>Streptophyta</taxon>
        <taxon>Embryophyta</taxon>
        <taxon>Tracheophyta</taxon>
        <taxon>Spermatophyta</taxon>
        <taxon>Magnoliopsida</taxon>
        <taxon>Liliopsida</taxon>
        <taxon>Poales</taxon>
        <taxon>Poaceae</taxon>
        <taxon>PACMAD clade</taxon>
        <taxon>Chloridoideae</taxon>
        <taxon>Eragrostideae</taxon>
        <taxon>Eragrostidinae</taxon>
        <taxon>Eragrostis</taxon>
    </lineage>
</organism>
<keyword evidence="3" id="KW-1185">Reference proteome</keyword>
<gene>
    <name evidence="2" type="ORF">EJB05_52303</name>
</gene>
<name>A0A5J9STE8_9POAL</name>
<proteinExistence type="predicted"/>
<comment type="caution">
    <text evidence="2">The sequence shown here is derived from an EMBL/GenBank/DDBJ whole genome shotgun (WGS) entry which is preliminary data.</text>
</comment>
<feature type="compositionally biased region" description="Basic and acidic residues" evidence="1">
    <location>
        <begin position="37"/>
        <end position="48"/>
    </location>
</feature>
<feature type="non-terminal residue" evidence="2">
    <location>
        <position position="1"/>
    </location>
</feature>
<evidence type="ECO:0000313" key="3">
    <source>
        <dbReference type="Proteomes" id="UP000324897"/>
    </source>
</evidence>
<dbReference type="AlphaFoldDB" id="A0A5J9STE8"/>
<accession>A0A5J9STE8</accession>
<feature type="region of interest" description="Disordered" evidence="1">
    <location>
        <begin position="14"/>
        <end position="48"/>
    </location>
</feature>
<evidence type="ECO:0000313" key="2">
    <source>
        <dbReference type="EMBL" id="TVU02207.1"/>
    </source>
</evidence>
<reference evidence="2 3" key="1">
    <citation type="journal article" date="2019" name="Sci. Rep.">
        <title>A high-quality genome of Eragrostis curvula grass provides insights into Poaceae evolution and supports new strategies to enhance forage quality.</title>
        <authorList>
            <person name="Carballo J."/>
            <person name="Santos B.A.C.M."/>
            <person name="Zappacosta D."/>
            <person name="Garbus I."/>
            <person name="Selva J.P."/>
            <person name="Gallo C.A."/>
            <person name="Diaz A."/>
            <person name="Albertini E."/>
            <person name="Caccamo M."/>
            <person name="Echenique V."/>
        </authorList>
    </citation>
    <scope>NUCLEOTIDE SEQUENCE [LARGE SCALE GENOMIC DNA]</scope>
    <source>
        <strain evidence="3">cv. Victoria</strain>
        <tissue evidence="2">Leaf</tissue>
    </source>
</reference>
<dbReference type="Gramene" id="TVU02207">
    <property type="protein sequence ID" value="TVU02207"/>
    <property type="gene ID" value="EJB05_52303"/>
</dbReference>
<sequence>MWWRERIEAARWQARRPRRPASGWGARPLRRPAAGGEHGHYGDLQRGAEHDDHGVDLVVKVEGHGSSGDMATMAARGHLPHDGPVAFLVYAAVDAALPHHLPREITHGVGFSEE</sequence>
<protein>
    <submittedName>
        <fullName evidence="2">Uncharacterized protein</fullName>
    </submittedName>
</protein>
<dbReference type="Proteomes" id="UP000324897">
    <property type="component" value="Unassembled WGS sequence"/>
</dbReference>
<evidence type="ECO:0000256" key="1">
    <source>
        <dbReference type="SAM" id="MobiDB-lite"/>
    </source>
</evidence>